<accession>A0A1H9U7F7</accession>
<evidence type="ECO:0000256" key="1">
    <source>
        <dbReference type="SAM" id="Phobius"/>
    </source>
</evidence>
<gene>
    <name evidence="2" type="ORF">SAMN04487818_10732</name>
</gene>
<evidence type="ECO:0000313" key="3">
    <source>
        <dbReference type="Proteomes" id="UP000199051"/>
    </source>
</evidence>
<evidence type="ECO:0000313" key="2">
    <source>
        <dbReference type="EMBL" id="SES05252.1"/>
    </source>
</evidence>
<dbReference type="Pfam" id="PF14029">
    <property type="entry name" value="DUF4244"/>
    <property type="match status" value="1"/>
</dbReference>
<dbReference type="EMBL" id="FOGI01000007">
    <property type="protein sequence ID" value="SES05252.1"/>
    <property type="molecule type" value="Genomic_DNA"/>
</dbReference>
<proteinExistence type="predicted"/>
<evidence type="ECO:0008006" key="4">
    <source>
        <dbReference type="Google" id="ProtNLM"/>
    </source>
</evidence>
<keyword evidence="1" id="KW-0472">Membrane</keyword>
<keyword evidence="3" id="KW-1185">Reference proteome</keyword>
<organism evidence="2 3">
    <name type="scientific">Actinokineospora terrae</name>
    <dbReference type="NCBI Taxonomy" id="155974"/>
    <lineage>
        <taxon>Bacteria</taxon>
        <taxon>Bacillati</taxon>
        <taxon>Actinomycetota</taxon>
        <taxon>Actinomycetes</taxon>
        <taxon>Pseudonocardiales</taxon>
        <taxon>Pseudonocardiaceae</taxon>
        <taxon>Actinokineospora</taxon>
    </lineage>
</organism>
<keyword evidence="1" id="KW-0812">Transmembrane</keyword>
<protein>
    <recommendedName>
        <fullName evidence="4">DUF4244 domain-containing protein</fullName>
    </recommendedName>
</protein>
<dbReference type="Proteomes" id="UP000199051">
    <property type="component" value="Unassembled WGS sequence"/>
</dbReference>
<name>A0A1H9U7F7_9PSEU</name>
<dbReference type="InterPro" id="IPR025338">
    <property type="entry name" value="DUF4244"/>
</dbReference>
<keyword evidence="1" id="KW-1133">Transmembrane helix</keyword>
<reference evidence="3" key="1">
    <citation type="submission" date="2016-10" db="EMBL/GenBank/DDBJ databases">
        <authorList>
            <person name="Varghese N."/>
            <person name="Submissions S."/>
        </authorList>
    </citation>
    <scope>NUCLEOTIDE SEQUENCE [LARGE SCALE GENOMIC DNA]</scope>
    <source>
        <strain evidence="3">DSM 44260</strain>
    </source>
</reference>
<sequence length="53" mass="5483">MHDFLHDETGSVSVEYALCVMGAALLGGVLIAILISDQVSAALTKIIIDALSP</sequence>
<dbReference type="AlphaFoldDB" id="A0A1H9U7F7"/>
<feature type="transmembrane region" description="Helical" evidence="1">
    <location>
        <begin position="14"/>
        <end position="35"/>
    </location>
</feature>
<dbReference type="STRING" id="155974.SAMN04487818_10732"/>